<comment type="caution">
    <text evidence="2">The sequence shown here is derived from an EMBL/GenBank/DDBJ whole genome shotgun (WGS) entry which is preliminary data.</text>
</comment>
<dbReference type="EMBL" id="RJJD01000008">
    <property type="protein sequence ID" value="RNI25884.1"/>
    <property type="molecule type" value="Genomic_DNA"/>
</dbReference>
<dbReference type="InterPro" id="IPR041698">
    <property type="entry name" value="Methyltransf_25"/>
</dbReference>
<dbReference type="SUPFAM" id="SSF53335">
    <property type="entry name" value="S-adenosyl-L-methionine-dependent methyltransferases"/>
    <property type="match status" value="1"/>
</dbReference>
<dbReference type="CDD" id="cd02440">
    <property type="entry name" value="AdoMet_MTases"/>
    <property type="match status" value="1"/>
</dbReference>
<sequence>MAWGYLFPTACVFAVLSRKQPLTRKTKSRMPSSTVPDFNSIAPVYDLMAKLVFGKAQQQAQAHFLSLVPANARVLILGGGSGWILPELLRQSNPGYVLYLEPSPKMVGKAQDRLAKVATETEVEFRLGTEKDLLPHETFHVVLTPFVLDLFSPDQALGMMQRLSQALLPGGLWLHTDFCTPKTQPLWQKLLLWGMYRFFRVVSHISARGLPPFEALFQEIGYKTRHDAFFYAGFIRAQVLQKSGIPPQGTNWA</sequence>
<keyword evidence="3" id="KW-1185">Reference proteome</keyword>
<keyword evidence="2" id="KW-0808">Transferase</keyword>
<feature type="domain" description="Methyltransferase" evidence="1">
    <location>
        <begin position="74"/>
        <end position="171"/>
    </location>
</feature>
<dbReference type="AlphaFoldDB" id="A0A3M9MK40"/>
<dbReference type="Pfam" id="PF13649">
    <property type="entry name" value="Methyltransf_25"/>
    <property type="match status" value="1"/>
</dbReference>
<dbReference type="GO" id="GO:0032259">
    <property type="term" value="P:methylation"/>
    <property type="evidence" value="ECO:0007669"/>
    <property type="project" value="UniProtKB-KW"/>
</dbReference>
<dbReference type="InterPro" id="IPR030373">
    <property type="entry name" value="PABS_CS"/>
</dbReference>
<reference evidence="2 3" key="1">
    <citation type="submission" date="2018-11" db="EMBL/GenBank/DDBJ databases">
        <title>Rufibacter latericius sp. nov., isolated from water in Baiyang Lake.</title>
        <authorList>
            <person name="Yang Y."/>
        </authorList>
    </citation>
    <scope>NUCLEOTIDE SEQUENCE [LARGE SCALE GENOMIC DNA]</scope>
    <source>
        <strain evidence="2 3">R-22-1c-1</strain>
    </source>
</reference>
<keyword evidence="2" id="KW-0489">Methyltransferase</keyword>
<dbReference type="PROSITE" id="PS01330">
    <property type="entry name" value="PABS_1"/>
    <property type="match status" value="1"/>
</dbReference>
<dbReference type="OrthoDB" id="836632at2"/>
<proteinExistence type="predicted"/>
<evidence type="ECO:0000313" key="2">
    <source>
        <dbReference type="EMBL" id="RNI25884.1"/>
    </source>
</evidence>
<accession>A0A3M9MK40</accession>
<dbReference type="Proteomes" id="UP000272117">
    <property type="component" value="Unassembled WGS sequence"/>
</dbReference>
<name>A0A3M9MK40_9BACT</name>
<dbReference type="InterPro" id="IPR029063">
    <property type="entry name" value="SAM-dependent_MTases_sf"/>
</dbReference>
<organism evidence="2 3">
    <name type="scientific">Rufibacter latericius</name>
    <dbReference type="NCBI Taxonomy" id="2487040"/>
    <lineage>
        <taxon>Bacteria</taxon>
        <taxon>Pseudomonadati</taxon>
        <taxon>Bacteroidota</taxon>
        <taxon>Cytophagia</taxon>
        <taxon>Cytophagales</taxon>
        <taxon>Hymenobacteraceae</taxon>
        <taxon>Rufibacter</taxon>
    </lineage>
</organism>
<evidence type="ECO:0000259" key="1">
    <source>
        <dbReference type="Pfam" id="PF13649"/>
    </source>
</evidence>
<dbReference type="GO" id="GO:0008168">
    <property type="term" value="F:methyltransferase activity"/>
    <property type="evidence" value="ECO:0007669"/>
    <property type="project" value="UniProtKB-KW"/>
</dbReference>
<protein>
    <submittedName>
        <fullName evidence="2">Class I SAM-dependent methyltransferase</fullName>
    </submittedName>
</protein>
<dbReference type="Gene3D" id="3.40.50.150">
    <property type="entry name" value="Vaccinia Virus protein VP39"/>
    <property type="match status" value="1"/>
</dbReference>
<gene>
    <name evidence="2" type="ORF">EFB08_13650</name>
</gene>
<evidence type="ECO:0000313" key="3">
    <source>
        <dbReference type="Proteomes" id="UP000272117"/>
    </source>
</evidence>